<dbReference type="OrthoDB" id="1740512at2759"/>
<sequence length="69" mass="7801">ASNQNSMLPVVVSHNEKPGEFSGQNFKTWQQKMLFYFTMLNLAKFLKDDSPTIKEGEVDNVTAFTTVEA</sequence>
<dbReference type="EMBL" id="JAIQCV010000002">
    <property type="protein sequence ID" value="KAH1121657.1"/>
    <property type="molecule type" value="Genomic_DNA"/>
</dbReference>
<keyword evidence="2" id="KW-1185">Reference proteome</keyword>
<comment type="caution">
    <text evidence="1">The sequence shown here is derived from an EMBL/GenBank/DDBJ whole genome shotgun (WGS) entry which is preliminary data.</text>
</comment>
<accession>A0A9D3WDI5</accession>
<dbReference type="Proteomes" id="UP000828251">
    <property type="component" value="Unassembled WGS sequence"/>
</dbReference>
<protein>
    <submittedName>
        <fullName evidence="1">Uncharacterized protein</fullName>
    </submittedName>
</protein>
<organism evidence="1 2">
    <name type="scientific">Gossypium stocksii</name>
    <dbReference type="NCBI Taxonomy" id="47602"/>
    <lineage>
        <taxon>Eukaryota</taxon>
        <taxon>Viridiplantae</taxon>
        <taxon>Streptophyta</taxon>
        <taxon>Embryophyta</taxon>
        <taxon>Tracheophyta</taxon>
        <taxon>Spermatophyta</taxon>
        <taxon>Magnoliopsida</taxon>
        <taxon>eudicotyledons</taxon>
        <taxon>Gunneridae</taxon>
        <taxon>Pentapetalae</taxon>
        <taxon>rosids</taxon>
        <taxon>malvids</taxon>
        <taxon>Malvales</taxon>
        <taxon>Malvaceae</taxon>
        <taxon>Malvoideae</taxon>
        <taxon>Gossypium</taxon>
    </lineage>
</organism>
<gene>
    <name evidence="1" type="ORF">J1N35_004817</name>
</gene>
<evidence type="ECO:0000313" key="2">
    <source>
        <dbReference type="Proteomes" id="UP000828251"/>
    </source>
</evidence>
<proteinExistence type="predicted"/>
<name>A0A9D3WDI5_9ROSI</name>
<reference evidence="1 2" key="1">
    <citation type="journal article" date="2021" name="Plant Biotechnol. J.">
        <title>Multi-omics assisted identification of the key and species-specific regulatory components of drought-tolerant mechanisms in Gossypium stocksii.</title>
        <authorList>
            <person name="Yu D."/>
            <person name="Ke L."/>
            <person name="Zhang D."/>
            <person name="Wu Y."/>
            <person name="Sun Y."/>
            <person name="Mei J."/>
            <person name="Sun J."/>
            <person name="Sun Y."/>
        </authorList>
    </citation>
    <scope>NUCLEOTIDE SEQUENCE [LARGE SCALE GENOMIC DNA]</scope>
    <source>
        <strain evidence="2">cv. E1</strain>
        <tissue evidence="1">Leaf</tissue>
    </source>
</reference>
<dbReference type="AlphaFoldDB" id="A0A9D3WDI5"/>
<evidence type="ECO:0000313" key="1">
    <source>
        <dbReference type="EMBL" id="KAH1121657.1"/>
    </source>
</evidence>
<feature type="non-terminal residue" evidence="1">
    <location>
        <position position="1"/>
    </location>
</feature>